<dbReference type="Proteomes" id="UP000054844">
    <property type="component" value="Unassembled WGS sequence"/>
</dbReference>
<dbReference type="EMBL" id="LLWF02000002">
    <property type="protein sequence ID" value="ONH84957.1"/>
    <property type="molecule type" value="Genomic_DNA"/>
</dbReference>
<name>A0A1S8DAY6_9PROT</name>
<comment type="caution">
    <text evidence="3">The sequence shown here is derived from an EMBL/GenBank/DDBJ whole genome shotgun (WGS) entry which is preliminary data.</text>
</comment>
<sequence>MSHPAVNSQAPEEAVTPSTIWIEVGDLVQYFEASVRPSGIQRVTFEICRALHRADDGAGWVRFVRRSGPRHLETVSWTQIEQAFERITAPAPPVAAAAARPDAEQTADGAANGIGPGYEAEPDVRALLASGLRLQGAALRGLLRLPAVAGAEALELTRRRLHRQQLAGKTGSQLRFEEGVPLQQVARPGDSLLVLGSPWFINDYAQTVRWLRDDLRMRFALLIHDLIPIRRPEWCDRGVIISFIAWHRGVLPLADQIFANSRATAGDVTRWAREIGLDLPRPVQAVPMGTGLGVAVLPNARSGAIPSGNAAPEAETGLSDLPEPGSYVLFVSTLEARKNHALLFRVWRRLLSEMPREQVPTLVFAGRVGWLVADLMQQLENAEWLGGKIRLVRDPSDEELLALYRGCRFTLYPSLYEGWGLPVSESLALGRPCIASNRTSLPEAGGALARYFDPDDLDDACATIRAVIEDPEGLEAWRERVAREFRHVPWSDSAGIIRSAMDRLDAEEAGP</sequence>
<evidence type="ECO:0000256" key="1">
    <source>
        <dbReference type="ARBA" id="ARBA00022679"/>
    </source>
</evidence>
<keyword evidence="4" id="KW-1185">Reference proteome</keyword>
<dbReference type="Gene3D" id="3.40.50.2000">
    <property type="entry name" value="Glycogen Phosphorylase B"/>
    <property type="match status" value="1"/>
</dbReference>
<dbReference type="AlphaFoldDB" id="A0A1S8DAY6"/>
<dbReference type="CDD" id="cd03809">
    <property type="entry name" value="GT4_MtfB-like"/>
    <property type="match status" value="1"/>
</dbReference>
<dbReference type="SUPFAM" id="SSF53756">
    <property type="entry name" value="UDP-Glycosyltransferase/glycogen phosphorylase"/>
    <property type="match status" value="1"/>
</dbReference>
<dbReference type="PANTHER" id="PTHR46401">
    <property type="entry name" value="GLYCOSYLTRANSFERASE WBBK-RELATED"/>
    <property type="match status" value="1"/>
</dbReference>
<dbReference type="Pfam" id="PF00534">
    <property type="entry name" value="Glycos_transf_1"/>
    <property type="match status" value="1"/>
</dbReference>
<dbReference type="InterPro" id="IPR001296">
    <property type="entry name" value="Glyco_trans_1"/>
</dbReference>
<dbReference type="PANTHER" id="PTHR46401:SF2">
    <property type="entry name" value="GLYCOSYLTRANSFERASE WBBK-RELATED"/>
    <property type="match status" value="1"/>
</dbReference>
<dbReference type="GO" id="GO:0016757">
    <property type="term" value="F:glycosyltransferase activity"/>
    <property type="evidence" value="ECO:0007669"/>
    <property type="project" value="InterPro"/>
</dbReference>
<protein>
    <recommendedName>
        <fullName evidence="2">Glycosyl transferase family 1 domain-containing protein</fullName>
    </recommendedName>
</protein>
<organism evidence="3 4">
    <name type="scientific">Roseomonas mucosa</name>
    <dbReference type="NCBI Taxonomy" id="207340"/>
    <lineage>
        <taxon>Bacteria</taxon>
        <taxon>Pseudomonadati</taxon>
        <taxon>Pseudomonadota</taxon>
        <taxon>Alphaproteobacteria</taxon>
        <taxon>Acetobacterales</taxon>
        <taxon>Roseomonadaceae</taxon>
        <taxon>Roseomonas</taxon>
    </lineage>
</organism>
<feature type="domain" description="Glycosyl transferase family 1" evidence="2">
    <location>
        <begin position="322"/>
        <end position="480"/>
    </location>
</feature>
<evidence type="ECO:0000313" key="4">
    <source>
        <dbReference type="Proteomes" id="UP000054844"/>
    </source>
</evidence>
<proteinExistence type="predicted"/>
<evidence type="ECO:0000259" key="2">
    <source>
        <dbReference type="Pfam" id="PF00534"/>
    </source>
</evidence>
<dbReference type="RefSeq" id="WP_076970026.1">
    <property type="nucleotide sequence ID" value="NZ_LLWF02000002.1"/>
</dbReference>
<gene>
    <name evidence="3" type="ORF">APZ41_001850</name>
</gene>
<reference evidence="3" key="1">
    <citation type="submission" date="2016-12" db="EMBL/GenBank/DDBJ databases">
        <title>Draft genome sequence of Roseomonas mucosa strain AU37, isolated from a peripheral intravenous catheter.</title>
        <authorList>
            <person name="Choudhury M.A."/>
            <person name="Sidjabat H.E."/>
            <person name="Wailan A.M."/>
            <person name="Zhang L."/>
            <person name="Marsh N.M."/>
            <person name="Rickard C.M."/>
            <person name="Davies M."/>
            <person name="Mcmillan D.J."/>
        </authorList>
    </citation>
    <scope>NUCLEOTIDE SEQUENCE [LARGE SCALE GENOMIC DNA]</scope>
    <source>
        <strain evidence="3">AU37</strain>
    </source>
</reference>
<dbReference type="STRING" id="207340.APZ41_001850"/>
<evidence type="ECO:0000313" key="3">
    <source>
        <dbReference type="EMBL" id="ONH84957.1"/>
    </source>
</evidence>
<keyword evidence="1" id="KW-0808">Transferase</keyword>
<accession>A0A1S8DAY6</accession>